<dbReference type="InterPro" id="IPR002051">
    <property type="entry name" value="Haem_Oase"/>
</dbReference>
<dbReference type="Gene3D" id="1.20.910.10">
    <property type="entry name" value="Heme oxygenase-like"/>
    <property type="match status" value="1"/>
</dbReference>
<name>A0AAV9NL63_9EURO</name>
<comment type="caution">
    <text evidence="4">The sequence shown here is derived from an EMBL/GenBank/DDBJ whole genome shotgun (WGS) entry which is preliminary data.</text>
</comment>
<keyword evidence="3" id="KW-0408">Iron</keyword>
<evidence type="ECO:0000256" key="2">
    <source>
        <dbReference type="ARBA" id="ARBA00022723"/>
    </source>
</evidence>
<dbReference type="PANTHER" id="PTHR10720">
    <property type="entry name" value="HEME OXYGENASE"/>
    <property type="match status" value="1"/>
</dbReference>
<keyword evidence="1" id="KW-0349">Heme</keyword>
<accession>A0AAV9NL63</accession>
<keyword evidence="2" id="KW-0479">Metal-binding</keyword>
<dbReference type="GO" id="GO:0006788">
    <property type="term" value="P:heme oxidation"/>
    <property type="evidence" value="ECO:0007669"/>
    <property type="project" value="InterPro"/>
</dbReference>
<dbReference type="CDD" id="cd19165">
    <property type="entry name" value="HemeO"/>
    <property type="match status" value="1"/>
</dbReference>
<organism evidence="4 5">
    <name type="scientific">Exophiala bonariae</name>
    <dbReference type="NCBI Taxonomy" id="1690606"/>
    <lineage>
        <taxon>Eukaryota</taxon>
        <taxon>Fungi</taxon>
        <taxon>Dikarya</taxon>
        <taxon>Ascomycota</taxon>
        <taxon>Pezizomycotina</taxon>
        <taxon>Eurotiomycetes</taxon>
        <taxon>Chaetothyriomycetidae</taxon>
        <taxon>Chaetothyriales</taxon>
        <taxon>Herpotrichiellaceae</taxon>
        <taxon>Exophiala</taxon>
    </lineage>
</organism>
<dbReference type="Proteomes" id="UP001358417">
    <property type="component" value="Unassembled WGS sequence"/>
</dbReference>
<reference evidence="4 5" key="1">
    <citation type="submission" date="2023-08" db="EMBL/GenBank/DDBJ databases">
        <title>Black Yeasts Isolated from many extreme environments.</title>
        <authorList>
            <person name="Coleine C."/>
            <person name="Stajich J.E."/>
            <person name="Selbmann L."/>
        </authorList>
    </citation>
    <scope>NUCLEOTIDE SEQUENCE [LARGE SCALE GENOMIC DNA]</scope>
    <source>
        <strain evidence="4 5">CCFEE 5792</strain>
    </source>
</reference>
<evidence type="ECO:0000313" key="4">
    <source>
        <dbReference type="EMBL" id="KAK5060012.1"/>
    </source>
</evidence>
<dbReference type="InterPro" id="IPR016084">
    <property type="entry name" value="Haem_Oase-like_multi-hlx"/>
</dbReference>
<dbReference type="PANTHER" id="PTHR10720:SF0">
    <property type="entry name" value="HEME OXYGENASE"/>
    <property type="match status" value="1"/>
</dbReference>
<keyword evidence="5" id="KW-1185">Reference proteome</keyword>
<proteinExistence type="predicted"/>
<dbReference type="Pfam" id="PF01126">
    <property type="entry name" value="Heme_oxygenase"/>
    <property type="match status" value="1"/>
</dbReference>
<dbReference type="RefSeq" id="XP_064709833.1">
    <property type="nucleotide sequence ID" value="XM_064853434.1"/>
</dbReference>
<evidence type="ECO:0000256" key="3">
    <source>
        <dbReference type="ARBA" id="ARBA00023004"/>
    </source>
</evidence>
<dbReference type="GeneID" id="89978054"/>
<evidence type="ECO:0000313" key="5">
    <source>
        <dbReference type="Proteomes" id="UP001358417"/>
    </source>
</evidence>
<sequence length="307" mass="34835">MVPQPVCESETPRSLLPIELLAATRDKHHALNLQILKNLPLCVPPASDSPILYAKGMAVFGQIYYAFEAHLTACLEDKEFDETLRDLYKRIYVPRLLRSPRLRRDLEIVNMRLGDHGKQEVEDISERSMIYYRRIRAALCAKPHVLLAYMWTMYLALFNGGRWMRSQFFSAGSSFWLGQDFPLSFWDFEDPTGTASNGEDLKVAFKENFAEASRLLDDTQRDEVIDESKNLFDLCLEMVRFLEGGPSLLASPETFSTHIAATNRAADRSPTTGSLVLPAWHYVASLFGSLATAASNTVWRRKELSSD</sequence>
<dbReference type="EMBL" id="JAVRRD010000004">
    <property type="protein sequence ID" value="KAK5060012.1"/>
    <property type="molecule type" value="Genomic_DNA"/>
</dbReference>
<dbReference type="GO" id="GO:0004392">
    <property type="term" value="F:heme oxygenase (decyclizing) activity"/>
    <property type="evidence" value="ECO:0007669"/>
    <property type="project" value="InterPro"/>
</dbReference>
<dbReference type="InterPro" id="IPR016053">
    <property type="entry name" value="Haem_Oase-like"/>
</dbReference>
<dbReference type="AlphaFoldDB" id="A0AAV9NL63"/>
<evidence type="ECO:0000256" key="1">
    <source>
        <dbReference type="ARBA" id="ARBA00022617"/>
    </source>
</evidence>
<gene>
    <name evidence="4" type="ORF">LTR84_009896</name>
</gene>
<evidence type="ECO:0008006" key="6">
    <source>
        <dbReference type="Google" id="ProtNLM"/>
    </source>
</evidence>
<dbReference type="GO" id="GO:0046872">
    <property type="term" value="F:metal ion binding"/>
    <property type="evidence" value="ECO:0007669"/>
    <property type="project" value="UniProtKB-KW"/>
</dbReference>
<protein>
    <recommendedName>
        <fullName evidence="6">Heme oxygenase-like protein</fullName>
    </recommendedName>
</protein>
<dbReference type="SUPFAM" id="SSF48613">
    <property type="entry name" value="Heme oxygenase-like"/>
    <property type="match status" value="1"/>
</dbReference>